<feature type="signal peptide" evidence="1">
    <location>
        <begin position="1"/>
        <end position="17"/>
    </location>
</feature>
<proteinExistence type="predicted"/>
<evidence type="ECO:0000313" key="2">
    <source>
        <dbReference type="EMBL" id="JAS03817.1"/>
    </source>
</evidence>
<name>A0A194AMW3_PINFU</name>
<keyword evidence="1" id="KW-0732">Signal</keyword>
<evidence type="ECO:0008006" key="3">
    <source>
        <dbReference type="Google" id="ProtNLM"/>
    </source>
</evidence>
<dbReference type="EMBL" id="GELH01000455">
    <property type="protein sequence ID" value="JAS03817.1"/>
    <property type="molecule type" value="Transcribed_RNA"/>
</dbReference>
<accession>A0A194AMW3</accession>
<dbReference type="AlphaFoldDB" id="A0A194AMW3"/>
<reference evidence="2" key="1">
    <citation type="submission" date="2016-03" db="EMBL/GenBank/DDBJ databases">
        <authorList>
            <person name="Ploux O."/>
        </authorList>
    </citation>
    <scope>NUCLEOTIDE SEQUENCE</scope>
    <source>
        <tissue evidence="2">Mantle</tissue>
    </source>
</reference>
<dbReference type="EMBL" id="GELH01000456">
    <property type="protein sequence ID" value="JAS03816.1"/>
    <property type="molecule type" value="Transcribed_RNA"/>
</dbReference>
<sequence length="110" mass="12508">MLFPNLLFVAVLLKVIACDTSCRTFKAIPTENRPNVCEYRELYMNNGSTVTFNDDCEQCTCLENSNIKCCRTSSGIFRYTGTVPQKCKIITDGCFERVVYNHDETFPCHG</sequence>
<dbReference type="Gene3D" id="2.60.40.1900">
    <property type="entry name" value="Beta-microseminoprotein (PSP94) domain"/>
    <property type="match status" value="1"/>
</dbReference>
<organism evidence="2">
    <name type="scientific">Pinctada fucata</name>
    <name type="common">Akoya pearl oyster</name>
    <name type="synonym">Pinctada imbricata fucata</name>
    <dbReference type="NCBI Taxonomy" id="50426"/>
    <lineage>
        <taxon>Eukaryota</taxon>
        <taxon>Metazoa</taxon>
        <taxon>Spiralia</taxon>
        <taxon>Lophotrochozoa</taxon>
        <taxon>Mollusca</taxon>
        <taxon>Bivalvia</taxon>
        <taxon>Autobranchia</taxon>
        <taxon>Pteriomorphia</taxon>
        <taxon>Pterioida</taxon>
        <taxon>Pterioidea</taxon>
        <taxon>Pteriidae</taxon>
        <taxon>Pinctada</taxon>
    </lineage>
</organism>
<feature type="chain" id="PRO_5013481120" description="Beta-microseminoprotein" evidence="1">
    <location>
        <begin position="18"/>
        <end position="110"/>
    </location>
</feature>
<protein>
    <recommendedName>
        <fullName evidence="3">Beta-microseminoprotein</fullName>
    </recommendedName>
</protein>
<evidence type="ECO:0000256" key="1">
    <source>
        <dbReference type="SAM" id="SignalP"/>
    </source>
</evidence>